<keyword evidence="3 5" id="KW-0863">Zinc-finger</keyword>
<evidence type="ECO:0000256" key="5">
    <source>
        <dbReference type="PROSITE-ProRule" id="PRU00091"/>
    </source>
</evidence>
<keyword evidence="2" id="KW-0479">Metal-binding</keyword>
<dbReference type="PROSITE" id="PS50178">
    <property type="entry name" value="ZF_FYVE"/>
    <property type="match status" value="1"/>
</dbReference>
<dbReference type="EMBL" id="CAXITT010000019">
    <property type="protein sequence ID" value="CAL1527591.1"/>
    <property type="molecule type" value="Genomic_DNA"/>
</dbReference>
<dbReference type="PANTHER" id="PTHR46591:SF1">
    <property type="entry name" value="ZINC FINGER FYVE DOMAIN-CONTAINING PROTEIN 26"/>
    <property type="match status" value="1"/>
</dbReference>
<dbReference type="Pfam" id="PF25569">
    <property type="entry name" value="TPR_ZFYVE26"/>
    <property type="match status" value="1"/>
</dbReference>
<dbReference type="GO" id="GO:0005813">
    <property type="term" value="C:centrosome"/>
    <property type="evidence" value="ECO:0007669"/>
    <property type="project" value="TreeGrafter"/>
</dbReference>
<evidence type="ECO:0000256" key="6">
    <source>
        <dbReference type="SAM" id="MobiDB-lite"/>
    </source>
</evidence>
<dbReference type="GO" id="GO:0008270">
    <property type="term" value="F:zinc ion binding"/>
    <property type="evidence" value="ECO:0007669"/>
    <property type="project" value="UniProtKB-KW"/>
</dbReference>
<proteinExistence type="predicted"/>
<dbReference type="SUPFAM" id="SSF57903">
    <property type="entry name" value="FYVE/PHD zinc finger"/>
    <property type="match status" value="1"/>
</dbReference>
<accession>A0AAV2H5S9</accession>
<feature type="region of interest" description="Disordered" evidence="6">
    <location>
        <begin position="2507"/>
        <end position="2527"/>
    </location>
</feature>
<dbReference type="InterPro" id="IPR000306">
    <property type="entry name" value="Znf_FYVE"/>
</dbReference>
<gene>
    <name evidence="8" type="ORF">GSLYS_00001761001</name>
</gene>
<dbReference type="Proteomes" id="UP001497497">
    <property type="component" value="Unassembled WGS sequence"/>
</dbReference>
<dbReference type="GO" id="GO:0030496">
    <property type="term" value="C:midbody"/>
    <property type="evidence" value="ECO:0007669"/>
    <property type="project" value="TreeGrafter"/>
</dbReference>
<dbReference type="SMART" id="SM00064">
    <property type="entry name" value="FYVE"/>
    <property type="match status" value="1"/>
</dbReference>
<dbReference type="Gene3D" id="3.30.40.10">
    <property type="entry name" value="Zinc/RING finger domain, C3HC4 (zinc finger)"/>
    <property type="match status" value="1"/>
</dbReference>
<keyword evidence="4" id="KW-0862">Zinc</keyword>
<keyword evidence="1" id="KW-0597">Phosphoprotein</keyword>
<evidence type="ECO:0000256" key="3">
    <source>
        <dbReference type="ARBA" id="ARBA00022771"/>
    </source>
</evidence>
<dbReference type="InterPro" id="IPR057946">
    <property type="entry name" value="TPR_ZFYVE26"/>
</dbReference>
<dbReference type="PANTHER" id="PTHR46591">
    <property type="entry name" value="ZINC FINGER FYVE DOMAIN-CONTAINING PROTEIN 26"/>
    <property type="match status" value="1"/>
</dbReference>
<sequence length="3207" mass="360340">METKSTLEKVLKHHTDTEWRSKIDDLFKFFCNHVFLGQWELARTAIPTLLKEFDKDERNTTFIDILKAVIDYPFSQSLGSPSLKSAHHLSWLCLHELRLVEQDVISDKVKWFDQMTKDIDFRLTLTCLKEADKTVIQELYTFFKKHVLKVGTMSTEKDSTRNDFLSAGAVTLIKQTMVISPSLGDSVVKALVCEEENVEKRHNEMLQALYIECMNSLLDKIQQDSQDEDPEYLCDKLLEILSFYNPVPYWNYLQLRQLFTRLLSLSTEHSACHMTPEKIVSAITGRKSFYLLDEFCKIFQEVSLHTTYKPADEPSNPLNDDQRVVLEIMTKLDRSVCWRDFFILCLKKRVHFLAEILDLSLSLVKAGQFMELQDLLSYPELQPLKSAVLLMGWSHCVTSAHARTLLDTLWDDSNDIHNPVLAKTCRKLAYHLDLIQWCLDRAKPLLQNAEISPTRQATELLQGLETHSVLYMLHHSTSLASLDHSEVLQLLAHVSTDKKTKRKTVTFQDESQSGPQSTINIEQQKDLAIFRSYCAIKNVMDAVAFCAKYFDHKLMSPVHITRTVKAKSLDRQFLPDQPMSSSEGEDSSSPSLHQARALSRDPEEKESSDHFIRSYEMCVTKKLKETKDHLSRLQPLTYRLEILENIFSLIFTTHEDLCDVTGTIDVETDDDVDDSKLNSFGDNLNMSVISEEEYATENTGLEESKPVERTSRTSQRCHRPQAGRSECLDYDAPFIDPYQKQVADPSPVYDVLQSSYFTPGADHQRKATELAQQAQNIYLESKKKRKRKRVTSESCPNTLVGFLPNEYLVRDVLYLLKEALSDLNAAKFTINGKAPEKLPKDPMKSPKLKLPGADPKLESALQASLQSSVQPDMFLKRSTKLTQAVHEAWWRFQLIAHEAIPREPCHVLAERIFITDNDINFLPVCEGTAYSPDKGDSSRLPGTDSDPGSASRPRSASSYTVLSHTNIVSQMMATPESLLVHSLVKGSLTQAAEVIKLFRLTEKTAESCEVLFANVYQTSARLIWELETETKDGAKNPPKVGKRSMKALSKAAAVGVATASLSNIIEDLVSKACVPPVPRPKTAFARENFWHFFNLDSTSALLLDLLCTACRTWDTCANMLDIIKTRTKLLEHTPSHSGTNNSPSASSLLGQSSNPSSGSSSSSVTSPMTNQPVSLPGGKQSLHGVKGCNQLVWCLYDLIQLGESRPHGHLSPISLQHHLHSAYSSLSVQNLRSLDAALMEIRRAVDHVQQIFLGSATGHLEITVEDAGSSASLSPKGSSSSLSGSTTGSAVVGSKAAVKQPIDENPLHVGVKHLMYIMEKYSPGAGLTQLLHVKSSSPFKNYLLSLYKHVKEMTHLVAECQGKNKELTSNYFKVLEDGPVNILGRLLFVKKMPPARLEAVAEKLSLNLTHTIVYSCCPKIPSKHPPSITQLANDTSVIMGSTRAYNLQPDGHLKAADESSPDLADQPKNNPEEIVRDILTELVTIMEGISSQQSAKGVFDLTCAKHLVQMKVYTPLMARVSNLRDVDLSVLSSNDQRLCFMVNLTNLMLLHCHLTCVSNRMELQRQLDELGNGDEEEVDLYPLTAADNLAYLSSFSYIVGQLGIVSVFDLLTILEQDELQSSSQWGNLLAFRKLALNPDDPWKRFAPLPEARTLFLINTGCTSSPPLKILRPDTVIQQLEQSVRDYLVHSVLVSVEKERVSFPELLVWNERRLTSDEPASSTSRHTALLTWVSDFIGAEKQKQLQQLLKLDGVHGENIDVTGRSELPFHVDVASYDSTFSVTFDINHVKVGQLNDINTPVVKNKPKAAVYPFTNSYERSGQGWSLELPIYNLTPVTLEYVKQDSLLVATMVSLTCADNLDNIEQQFTDDHFNQPESTVSGQYQVTTIRPQRSSSDISLVDIRSYRYHRLTDDYPVLQRHLLHYILPLAGADNSELLESREPILKFVTNDINDQVKLCMFSLPNSTQFQCVIQDMANRLLEEHKWTEILNILASLPGNVLQDQLHMQVLHDFVLSCWALSVLQKPVLGTKIGNGLRKFYNPALQARTVLTVCHVLPLDLSLDLLDLCMTVLGRGHGLWQAVHNKYQQFRLYKKIKDCVESLNLQLADSPVALFSPSEQHLHKVLEKLSDWKNIAAVCKDNPEDILMVLERSGDFVSAGAWAELHSLNTDIVKQIKERHLYHLLTLENPDTVAAFQLLDNVLSSSPQECLHMCQNLVGSLVHPREIKFILSFMLRYLSKLLPSDDVEDLRLKRIGSKALMHIPARIQPEYNHLISCPHLILEQLLMNMKAELAGQIFEHIKMDFGEIKEPKLRVSADDFNNLLATYANKAIQVNVVQVILHHKNDNFYLPSANPSRSESASSNNSTSLDDVVSSRRFSLKFSISLSVSPTGSAGARHEVGQKTGNKLPGYTGVDGKPFFMPAQPPTQDQWTPDSSTSVCMACKVERFSMFNRRHHCRRCGRVVCATCSSKQSQVFGVMARTCDECWHQMNSDHRSREDHEIYSQRMKERLSGVSVSPAPGTSPGPSPHLAGLLSPERLKRSLTSAIHHVDHSWKLRPDTSYSQQVRSEFYYEQAPSVSLCISLLKQHSSRLEAGKLILQICDNLSTHLVPISPGVPNPEIDYSLIISVMKQLLFHSKLDFLHTSHMEMLGQCDLYLARVDLLQVMVEANYQDLPTIKELTKQDTIRRLRDKLISDERLSLAMEVSTKCGIDPTGVWAAMGFSCLHLGDFQGARDKFAHCLKVLPDKNQISVSQSRLLGEILDFLDALPSNGLTEVQRLLSSPSSICNIQTLLVPSKGEENRVESVPYKECLNYLRTYGSYMDHITFLRQHGYWMKAVQFAADHHCSSDVFVTGLMVPAMTSGEFGHLLEQMLMLDPTLEKWTSYLTATCKYLLKQKYFSTLYQVQLFMKDYIRASMTCITHFYQRGAHSYLDLSGRMQFLFTAQQHLQAYLDPSQWGSVHHPLAPITPVTSTSARQVPSWDKVSPESAARMTLTPEQVNKHIRTINLQIEVTKFLEQCLTQSMGGASAVEPTKLTQGAQIPTLFGQSSSRTELVSMIILSGPTFKAGFDLALRIIRECRLNSTVIFSFCSRELAKQNRFSEISSLTQALIHDGLVDDEAIDEIIGASLLVIADTHTQARDESDSLIQLLRSDSNKINAFILCGKLRSAYLLAVKRDRVMDVQRIAGAAQRLGQTAVKNICKKWLEEHQK</sequence>
<dbReference type="InterPro" id="IPR013083">
    <property type="entry name" value="Znf_RING/FYVE/PHD"/>
</dbReference>
<feature type="domain" description="FYVE-type" evidence="7">
    <location>
        <begin position="2431"/>
        <end position="2488"/>
    </location>
</feature>
<evidence type="ECO:0000256" key="2">
    <source>
        <dbReference type="ARBA" id="ARBA00022723"/>
    </source>
</evidence>
<evidence type="ECO:0000313" key="9">
    <source>
        <dbReference type="Proteomes" id="UP001497497"/>
    </source>
</evidence>
<protein>
    <recommendedName>
        <fullName evidence="7">FYVE-type domain-containing protein</fullName>
    </recommendedName>
</protein>
<evidence type="ECO:0000256" key="4">
    <source>
        <dbReference type="ARBA" id="ARBA00022833"/>
    </source>
</evidence>
<reference evidence="8 9" key="1">
    <citation type="submission" date="2024-04" db="EMBL/GenBank/DDBJ databases">
        <authorList>
            <consortium name="Genoscope - CEA"/>
            <person name="William W."/>
        </authorList>
    </citation>
    <scope>NUCLEOTIDE SEQUENCE [LARGE SCALE GENOMIC DNA]</scope>
</reference>
<feature type="region of interest" description="Disordered" evidence="6">
    <location>
        <begin position="574"/>
        <end position="609"/>
    </location>
</feature>
<dbReference type="Pfam" id="PF01363">
    <property type="entry name" value="FYVE"/>
    <property type="match status" value="1"/>
</dbReference>
<evidence type="ECO:0000256" key="1">
    <source>
        <dbReference type="ARBA" id="ARBA00022553"/>
    </source>
</evidence>
<dbReference type="InterPro" id="IPR006869">
    <property type="entry name" value="DUF547"/>
</dbReference>
<feature type="compositionally biased region" description="Polar residues" evidence="6">
    <location>
        <begin position="1164"/>
        <end position="1173"/>
    </location>
</feature>
<dbReference type="GO" id="GO:0032465">
    <property type="term" value="P:regulation of cytokinesis"/>
    <property type="evidence" value="ECO:0007669"/>
    <property type="project" value="TreeGrafter"/>
</dbReference>
<dbReference type="GO" id="GO:0000281">
    <property type="term" value="P:mitotic cytokinesis"/>
    <property type="evidence" value="ECO:0007669"/>
    <property type="project" value="InterPro"/>
</dbReference>
<feature type="compositionally biased region" description="Basic and acidic residues" evidence="6">
    <location>
        <begin position="702"/>
        <end position="711"/>
    </location>
</feature>
<feature type="compositionally biased region" description="Low complexity" evidence="6">
    <location>
        <begin position="1141"/>
        <end position="1163"/>
    </location>
</feature>
<feature type="compositionally biased region" description="Basic and acidic residues" evidence="6">
    <location>
        <begin position="598"/>
        <end position="609"/>
    </location>
</feature>
<keyword evidence="9" id="KW-1185">Reference proteome</keyword>
<dbReference type="InterPro" id="IPR017455">
    <property type="entry name" value="Znf_FYVE-rel"/>
</dbReference>
<feature type="region of interest" description="Disordered" evidence="6">
    <location>
        <begin position="932"/>
        <end position="957"/>
    </location>
</feature>
<feature type="compositionally biased region" description="Low complexity" evidence="6">
    <location>
        <begin position="944"/>
        <end position="957"/>
    </location>
</feature>
<dbReference type="GO" id="GO:0000724">
    <property type="term" value="P:double-strand break repair via homologous recombination"/>
    <property type="evidence" value="ECO:0007669"/>
    <property type="project" value="InterPro"/>
</dbReference>
<dbReference type="GO" id="GO:0005765">
    <property type="term" value="C:lysosomal membrane"/>
    <property type="evidence" value="ECO:0007669"/>
    <property type="project" value="TreeGrafter"/>
</dbReference>
<dbReference type="InterPro" id="IPR011011">
    <property type="entry name" value="Znf_FYVE_PHD"/>
</dbReference>
<name>A0AAV2H5S9_LYMST</name>
<feature type="region of interest" description="Disordered" evidence="6">
    <location>
        <begin position="694"/>
        <end position="722"/>
    </location>
</feature>
<dbReference type="GO" id="GO:0032266">
    <property type="term" value="F:phosphatidylinositol-3-phosphate binding"/>
    <property type="evidence" value="ECO:0007669"/>
    <property type="project" value="InterPro"/>
</dbReference>
<dbReference type="InterPro" id="IPR028730">
    <property type="entry name" value="ZFYVE26"/>
</dbReference>
<feature type="region of interest" description="Disordered" evidence="6">
    <location>
        <begin position="1132"/>
        <end position="1178"/>
    </location>
</feature>
<comment type="caution">
    <text evidence="8">The sequence shown here is derived from an EMBL/GenBank/DDBJ whole genome shotgun (WGS) entry which is preliminary data.</text>
</comment>
<dbReference type="Pfam" id="PF04784">
    <property type="entry name" value="DUF547"/>
    <property type="match status" value="1"/>
</dbReference>
<evidence type="ECO:0000259" key="7">
    <source>
        <dbReference type="PROSITE" id="PS50178"/>
    </source>
</evidence>
<organism evidence="8 9">
    <name type="scientific">Lymnaea stagnalis</name>
    <name type="common">Great pond snail</name>
    <name type="synonym">Helix stagnalis</name>
    <dbReference type="NCBI Taxonomy" id="6523"/>
    <lineage>
        <taxon>Eukaryota</taxon>
        <taxon>Metazoa</taxon>
        <taxon>Spiralia</taxon>
        <taxon>Lophotrochozoa</taxon>
        <taxon>Mollusca</taxon>
        <taxon>Gastropoda</taxon>
        <taxon>Heterobranchia</taxon>
        <taxon>Euthyneura</taxon>
        <taxon>Panpulmonata</taxon>
        <taxon>Hygrophila</taxon>
        <taxon>Lymnaeoidea</taxon>
        <taxon>Lymnaeidae</taxon>
        <taxon>Lymnaea</taxon>
    </lineage>
</organism>
<evidence type="ECO:0000313" key="8">
    <source>
        <dbReference type="EMBL" id="CAL1527591.1"/>
    </source>
</evidence>